<dbReference type="PROSITE" id="PS51450">
    <property type="entry name" value="LRR"/>
    <property type="match status" value="3"/>
</dbReference>
<name>A0A8S1EPD1_9PELO</name>
<dbReference type="SUPFAM" id="SSF52058">
    <property type="entry name" value="L domain-like"/>
    <property type="match status" value="1"/>
</dbReference>
<dbReference type="Gene3D" id="3.80.10.10">
    <property type="entry name" value="Ribonuclease Inhibitor"/>
    <property type="match status" value="2"/>
</dbReference>
<dbReference type="InterPro" id="IPR001611">
    <property type="entry name" value="Leu-rich_rpt"/>
</dbReference>
<keyword evidence="5" id="KW-1185">Reference proteome</keyword>
<dbReference type="Pfam" id="PF23598">
    <property type="entry name" value="LRR_14"/>
    <property type="match status" value="1"/>
</dbReference>
<dbReference type="PANTHER" id="PTHR48051">
    <property type="match status" value="1"/>
</dbReference>
<evidence type="ECO:0000259" key="3">
    <source>
        <dbReference type="Pfam" id="PF23598"/>
    </source>
</evidence>
<dbReference type="InterPro" id="IPR032675">
    <property type="entry name" value="LRR_dom_sf"/>
</dbReference>
<dbReference type="OrthoDB" id="1053178at2759"/>
<dbReference type="SMART" id="SM00369">
    <property type="entry name" value="LRR_TYP"/>
    <property type="match status" value="7"/>
</dbReference>
<dbReference type="AlphaFoldDB" id="A0A8S1EPD1"/>
<reference evidence="4 5" key="1">
    <citation type="submission" date="2020-04" db="EMBL/GenBank/DDBJ databases">
        <authorList>
            <person name="Laetsch R D."/>
            <person name="Stevens L."/>
            <person name="Kumar S."/>
            <person name="Blaxter L. M."/>
        </authorList>
    </citation>
    <scope>NUCLEOTIDE SEQUENCE [LARGE SCALE GENOMIC DNA]</scope>
</reference>
<sequence length="386" mass="43521">MSSEPSTSDSPSVFLNNVHNVRNPWLGRRRIADNYYPNGSTRTDELILHDYGLEEIPLRYQEVNQEENYNPENIRNLTLTKNSFVSLRGLSTFTNVVHIDISNNSLTSIPEDIGNLSHLTTLVARNNLLETLPKSMCTLSNMEAVYLSGNRIDSFPAVVFNMHKLKVLHMGGNQIDSIPFAIGSMRSLEILYLGGNRITEVPATTGLLRNLTALSLSDNRLETIPSTLGELHHLESLTLHNNKLTTLPTEIIKLQNLRQLSLRHNPLVNNFVHTMSFDPPSLKELAGRVVRLRMHKLPLTEVLPAELIDYLRSACQCVNPQCKGVYFEARVEHIKFVDFCGKYRVPLLQFLCSPGCSSGLPNVQYESSSESEEELFEPRLRKVLLG</sequence>
<accession>A0A8S1EPD1</accession>
<evidence type="ECO:0000256" key="2">
    <source>
        <dbReference type="ARBA" id="ARBA00022737"/>
    </source>
</evidence>
<dbReference type="SMART" id="SM00364">
    <property type="entry name" value="LRR_BAC"/>
    <property type="match status" value="4"/>
</dbReference>
<evidence type="ECO:0000313" key="5">
    <source>
        <dbReference type="Proteomes" id="UP000494206"/>
    </source>
</evidence>
<feature type="domain" description="Disease resistance R13L4/SHOC-2-like LRR" evidence="3">
    <location>
        <begin position="160"/>
        <end position="264"/>
    </location>
</feature>
<dbReference type="InterPro" id="IPR003591">
    <property type="entry name" value="Leu-rich_rpt_typical-subtyp"/>
</dbReference>
<dbReference type="InterPro" id="IPR050216">
    <property type="entry name" value="LRR_domain-containing"/>
</dbReference>
<protein>
    <recommendedName>
        <fullName evidence="3">Disease resistance R13L4/SHOC-2-like LRR domain-containing protein</fullName>
    </recommendedName>
</protein>
<proteinExistence type="predicted"/>
<comment type="caution">
    <text evidence="4">The sequence shown here is derived from an EMBL/GenBank/DDBJ whole genome shotgun (WGS) entry which is preliminary data.</text>
</comment>
<gene>
    <name evidence="4" type="ORF">CBOVIS_LOCUS4081</name>
</gene>
<dbReference type="EMBL" id="CADEPM010000003">
    <property type="protein sequence ID" value="CAB3401320.1"/>
    <property type="molecule type" value="Genomic_DNA"/>
</dbReference>
<dbReference type="GO" id="GO:0005737">
    <property type="term" value="C:cytoplasm"/>
    <property type="evidence" value="ECO:0007669"/>
    <property type="project" value="TreeGrafter"/>
</dbReference>
<dbReference type="InterPro" id="IPR055414">
    <property type="entry name" value="LRR_R13L4/SHOC2-like"/>
</dbReference>
<dbReference type="PANTHER" id="PTHR48051:SF1">
    <property type="entry name" value="RAS SUPPRESSOR PROTEIN 1"/>
    <property type="match status" value="1"/>
</dbReference>
<keyword evidence="1" id="KW-0433">Leucine-rich repeat</keyword>
<organism evidence="4 5">
    <name type="scientific">Caenorhabditis bovis</name>
    <dbReference type="NCBI Taxonomy" id="2654633"/>
    <lineage>
        <taxon>Eukaryota</taxon>
        <taxon>Metazoa</taxon>
        <taxon>Ecdysozoa</taxon>
        <taxon>Nematoda</taxon>
        <taxon>Chromadorea</taxon>
        <taxon>Rhabditida</taxon>
        <taxon>Rhabditina</taxon>
        <taxon>Rhabditomorpha</taxon>
        <taxon>Rhabditoidea</taxon>
        <taxon>Rhabditidae</taxon>
        <taxon>Peloderinae</taxon>
        <taxon>Caenorhabditis</taxon>
    </lineage>
</organism>
<evidence type="ECO:0000256" key="1">
    <source>
        <dbReference type="ARBA" id="ARBA00022614"/>
    </source>
</evidence>
<evidence type="ECO:0000313" key="4">
    <source>
        <dbReference type="EMBL" id="CAB3401320.1"/>
    </source>
</evidence>
<dbReference type="Proteomes" id="UP000494206">
    <property type="component" value="Unassembled WGS sequence"/>
</dbReference>
<dbReference type="Pfam" id="PF00560">
    <property type="entry name" value="LRR_1"/>
    <property type="match status" value="1"/>
</dbReference>
<keyword evidence="2" id="KW-0677">Repeat</keyword>